<dbReference type="Gramene" id="rna-AYBTSS11_LOCUS1183">
    <property type="protein sequence ID" value="CAJ1822594.1"/>
    <property type="gene ID" value="gene-AYBTSS11_LOCUS1183"/>
</dbReference>
<evidence type="ECO:0000313" key="2">
    <source>
        <dbReference type="EMBL" id="CAJ1822594.1"/>
    </source>
</evidence>
<feature type="compositionally biased region" description="Pro residues" evidence="1">
    <location>
        <begin position="136"/>
        <end position="153"/>
    </location>
</feature>
<dbReference type="AlphaFoldDB" id="A0AA86SAF8"/>
<keyword evidence="3" id="KW-1185">Reference proteome</keyword>
<proteinExistence type="predicted"/>
<feature type="region of interest" description="Disordered" evidence="1">
    <location>
        <begin position="129"/>
        <end position="154"/>
    </location>
</feature>
<dbReference type="EMBL" id="OY731398">
    <property type="protein sequence ID" value="CAJ1822594.1"/>
    <property type="molecule type" value="Genomic_DNA"/>
</dbReference>
<evidence type="ECO:0000256" key="1">
    <source>
        <dbReference type="SAM" id="MobiDB-lite"/>
    </source>
</evidence>
<name>A0AA86SAF8_9FABA</name>
<protein>
    <submittedName>
        <fullName evidence="2">Uncharacterized protein</fullName>
    </submittedName>
</protein>
<sequence>MSRRRDHASEFPEPIHEIQFEQVLGRSVEYPNPNPNLGLPMQTQSQNVQQIPQQGFSSFYPNYSYEIGESSSRNARVGSTMDPTTQQTLQQGMLGLHLDSYEVGESSSARNVRMRMNIEEPLLESLYPTIPVTRNPSPPPTPPPAAVSNPSPPQAFRNSVYNPSFEMRGLPLDPHLRLLLFNNSEQPEINTRNTLYDPSFALRGLHLDPHLRCFALEMAKKNGNADKLDLN</sequence>
<accession>A0AA86SAF8</accession>
<reference evidence="2" key="1">
    <citation type="submission" date="2023-10" db="EMBL/GenBank/DDBJ databases">
        <authorList>
            <person name="Domelevo Entfellner J.-B."/>
        </authorList>
    </citation>
    <scope>NUCLEOTIDE SEQUENCE</scope>
</reference>
<organism evidence="2 3">
    <name type="scientific">Sphenostylis stenocarpa</name>
    <dbReference type="NCBI Taxonomy" id="92480"/>
    <lineage>
        <taxon>Eukaryota</taxon>
        <taxon>Viridiplantae</taxon>
        <taxon>Streptophyta</taxon>
        <taxon>Embryophyta</taxon>
        <taxon>Tracheophyta</taxon>
        <taxon>Spermatophyta</taxon>
        <taxon>Magnoliopsida</taxon>
        <taxon>eudicotyledons</taxon>
        <taxon>Gunneridae</taxon>
        <taxon>Pentapetalae</taxon>
        <taxon>rosids</taxon>
        <taxon>fabids</taxon>
        <taxon>Fabales</taxon>
        <taxon>Fabaceae</taxon>
        <taxon>Papilionoideae</taxon>
        <taxon>50 kb inversion clade</taxon>
        <taxon>NPAAA clade</taxon>
        <taxon>indigoferoid/millettioid clade</taxon>
        <taxon>Phaseoleae</taxon>
        <taxon>Sphenostylis</taxon>
    </lineage>
</organism>
<evidence type="ECO:0000313" key="3">
    <source>
        <dbReference type="Proteomes" id="UP001189624"/>
    </source>
</evidence>
<dbReference type="Proteomes" id="UP001189624">
    <property type="component" value="Chromosome 1"/>
</dbReference>
<gene>
    <name evidence="2" type="ORF">AYBTSS11_LOCUS1183</name>
</gene>